<protein>
    <recommendedName>
        <fullName evidence="3 8">Beta-galactosidase</fullName>
        <shortName evidence="8">Beta-gal</shortName>
        <ecNumber evidence="3 8">3.2.1.23</ecNumber>
    </recommendedName>
</protein>
<comment type="caution">
    <text evidence="12">The sequence shown here is derived from an EMBL/GenBank/DDBJ whole genome shotgun (WGS) entry which is preliminary data.</text>
</comment>
<evidence type="ECO:0000256" key="7">
    <source>
        <dbReference type="ARBA" id="ARBA00023295"/>
    </source>
</evidence>
<evidence type="ECO:0000256" key="6">
    <source>
        <dbReference type="ARBA" id="ARBA00022833"/>
    </source>
</evidence>
<dbReference type="Pfam" id="PF08533">
    <property type="entry name" value="Glyco_hydro_42C"/>
    <property type="match status" value="1"/>
</dbReference>
<gene>
    <name evidence="12" type="primary">bgaA_2</name>
    <name evidence="12" type="ORF">PAECIP111891_01813</name>
</gene>
<comment type="catalytic activity">
    <reaction evidence="1 8">
        <text>Hydrolysis of terminal non-reducing beta-D-galactose residues in beta-D-galactosides.</text>
        <dbReference type="EC" id="3.2.1.23"/>
    </reaction>
</comment>
<dbReference type="InterPro" id="IPR013738">
    <property type="entry name" value="Beta_galactosidase_Trimer"/>
</dbReference>
<comment type="similarity">
    <text evidence="2 8">Belongs to the glycosyl hydrolase 42 family.</text>
</comment>
<accession>A0ABM9C4M0</accession>
<dbReference type="EMBL" id="CAKMMW010000004">
    <property type="protein sequence ID" value="CAH1201792.1"/>
    <property type="molecule type" value="Genomic_DNA"/>
</dbReference>
<proteinExistence type="inferred from homology"/>
<feature type="domain" description="Glycoside hydrolase family 42 N-terminal" evidence="9">
    <location>
        <begin position="6"/>
        <end position="378"/>
    </location>
</feature>
<dbReference type="RefSeq" id="WP_236286426.1">
    <property type="nucleotide sequence ID" value="NZ_CAKMMW010000004.1"/>
</dbReference>
<dbReference type="Pfam" id="PF02449">
    <property type="entry name" value="Glyco_hydro_42"/>
    <property type="match status" value="1"/>
</dbReference>
<dbReference type="PIRSF" id="PIRSF001084">
    <property type="entry name" value="B-galactosidase"/>
    <property type="match status" value="1"/>
</dbReference>
<keyword evidence="5 8" id="KW-0378">Hydrolase</keyword>
<evidence type="ECO:0000256" key="4">
    <source>
        <dbReference type="ARBA" id="ARBA00022723"/>
    </source>
</evidence>
<feature type="domain" description="Beta-galactosidase trimerisation" evidence="10">
    <location>
        <begin position="390"/>
        <end position="595"/>
    </location>
</feature>
<evidence type="ECO:0000256" key="8">
    <source>
        <dbReference type="PIRNR" id="PIRNR001084"/>
    </source>
</evidence>
<dbReference type="Gene3D" id="2.60.40.1180">
    <property type="entry name" value="Golgi alpha-mannosidase II"/>
    <property type="match status" value="1"/>
</dbReference>
<evidence type="ECO:0000256" key="2">
    <source>
        <dbReference type="ARBA" id="ARBA00005940"/>
    </source>
</evidence>
<evidence type="ECO:0000256" key="5">
    <source>
        <dbReference type="ARBA" id="ARBA00022801"/>
    </source>
</evidence>
<dbReference type="InterPro" id="IPR017853">
    <property type="entry name" value="GH"/>
</dbReference>
<dbReference type="InterPro" id="IPR013739">
    <property type="entry name" value="Beta_galactosidase_C"/>
</dbReference>
<dbReference type="InterPro" id="IPR013529">
    <property type="entry name" value="Glyco_hydro_42_N"/>
</dbReference>
<dbReference type="GO" id="GO:0004565">
    <property type="term" value="F:beta-galactosidase activity"/>
    <property type="evidence" value="ECO:0007669"/>
    <property type="project" value="UniProtKB-EC"/>
</dbReference>
<evidence type="ECO:0000259" key="9">
    <source>
        <dbReference type="Pfam" id="PF02449"/>
    </source>
</evidence>
<dbReference type="Pfam" id="PF08532">
    <property type="entry name" value="Glyco_hydro_42M"/>
    <property type="match status" value="1"/>
</dbReference>
<dbReference type="Gene3D" id="3.20.20.80">
    <property type="entry name" value="Glycosidases"/>
    <property type="match status" value="1"/>
</dbReference>
<dbReference type="Gene3D" id="3.40.50.880">
    <property type="match status" value="1"/>
</dbReference>
<dbReference type="EC" id="3.2.1.23" evidence="3 8"/>
<sequence length="676" mass="77775">MYFGVCYYPEHWPEERWETDAKMMREAGINIVRIGEFAWSRMERWKGSFDFTWLDRIIGILAGEGIQVILGTPTATPPKWLMDQHPDLYMRDMYGDVRGYGNRRHYCYSNDNYLPYISTIVGKMAERYGNDPRVVAWQIDNEFGCNETTRCYCDNCKTKFQLWLMGKYQEIDHMNACWGTVFWSQIYNEWEQVIVPAYTVFPLHNPGLVLDYRRFASDAVCQFQKFQTDIIRKYAPQATITHNMMGAFNEIDAFNLSEDLDIVSWDNYPNLMFTKEVDPALAAMQHDMTRGLKQMNFWVMEHQSGQPGGNIMFPTPKPQELRRWTYQSIAHGADGILYFRWRGCLFGAEQYWHGILAHDGKAGRKYREVQQVGAELARIWPVLEGSTNKAQVAMIRSYDNEWVFEIQPHIMDYTYMGHFTSYYQSLYDNQIATDILSPQADFSGYRILVLPNFIMTTDELVAKVYEFVHAGGIVVLDYRAGAKDWHNRIEALTLPGKLSDLLGISVEEYGVLGKEEYRSIQMPGSEEVYRGATWFDVIELHGAQAVATFSEDYFSGCPAVTMNEYGKGKAYYIGTELDAKLRDDIFNRICRDAELAMSGDGIVTDSTRIEILSRFKGDQAYTFVINHSVEPVHVQITTPMYDLLSEEELHGETQLGGNGVMILCGPESNRSAILEG</sequence>
<dbReference type="SUPFAM" id="SSF52317">
    <property type="entry name" value="Class I glutamine amidotransferase-like"/>
    <property type="match status" value="1"/>
</dbReference>
<dbReference type="InterPro" id="IPR003476">
    <property type="entry name" value="Glyco_hydro_42"/>
</dbReference>
<dbReference type="CDD" id="cd03143">
    <property type="entry name" value="A4_beta-galactosidase_middle_domain"/>
    <property type="match status" value="1"/>
</dbReference>
<dbReference type="InterPro" id="IPR013780">
    <property type="entry name" value="Glyco_hydro_b"/>
</dbReference>
<organism evidence="12 13">
    <name type="scientific">Paenibacillus allorhizoplanae</name>
    <dbReference type="NCBI Taxonomy" id="2905648"/>
    <lineage>
        <taxon>Bacteria</taxon>
        <taxon>Bacillati</taxon>
        <taxon>Bacillota</taxon>
        <taxon>Bacilli</taxon>
        <taxon>Bacillales</taxon>
        <taxon>Paenibacillaceae</taxon>
        <taxon>Paenibacillus</taxon>
    </lineage>
</organism>
<feature type="domain" description="Beta-galactosidase C-terminal" evidence="11">
    <location>
        <begin position="613"/>
        <end position="663"/>
    </location>
</feature>
<keyword evidence="13" id="KW-1185">Reference proteome</keyword>
<keyword evidence="6" id="KW-0862">Zinc</keyword>
<dbReference type="Proteomes" id="UP000838821">
    <property type="component" value="Unassembled WGS sequence"/>
</dbReference>
<dbReference type="PANTHER" id="PTHR36447:SF2">
    <property type="entry name" value="BETA-GALACTOSIDASE YESZ"/>
    <property type="match status" value="1"/>
</dbReference>
<evidence type="ECO:0000259" key="10">
    <source>
        <dbReference type="Pfam" id="PF08532"/>
    </source>
</evidence>
<keyword evidence="4" id="KW-0479">Metal-binding</keyword>
<evidence type="ECO:0000313" key="13">
    <source>
        <dbReference type="Proteomes" id="UP000838821"/>
    </source>
</evidence>
<evidence type="ECO:0000256" key="1">
    <source>
        <dbReference type="ARBA" id="ARBA00001412"/>
    </source>
</evidence>
<dbReference type="PANTHER" id="PTHR36447">
    <property type="entry name" value="BETA-GALACTOSIDASE GANA"/>
    <property type="match status" value="1"/>
</dbReference>
<dbReference type="SUPFAM" id="SSF51445">
    <property type="entry name" value="(Trans)glycosidases"/>
    <property type="match status" value="1"/>
</dbReference>
<evidence type="ECO:0000256" key="3">
    <source>
        <dbReference type="ARBA" id="ARBA00012756"/>
    </source>
</evidence>
<dbReference type="InterPro" id="IPR029062">
    <property type="entry name" value="Class_I_gatase-like"/>
</dbReference>
<keyword evidence="7 8" id="KW-0326">Glycosidase</keyword>
<evidence type="ECO:0000259" key="11">
    <source>
        <dbReference type="Pfam" id="PF08533"/>
    </source>
</evidence>
<name>A0ABM9C4M0_9BACL</name>
<evidence type="ECO:0000313" key="12">
    <source>
        <dbReference type="EMBL" id="CAH1201792.1"/>
    </source>
</evidence>
<reference evidence="12" key="1">
    <citation type="submission" date="2022-01" db="EMBL/GenBank/DDBJ databases">
        <authorList>
            <person name="Criscuolo A."/>
        </authorList>
    </citation>
    <scope>NUCLEOTIDE SEQUENCE</scope>
    <source>
        <strain evidence="12">CIP111891</strain>
    </source>
</reference>